<dbReference type="PROSITE" id="PS00375">
    <property type="entry name" value="UDPGT"/>
    <property type="match status" value="1"/>
</dbReference>
<dbReference type="Pfam" id="PF26168">
    <property type="entry name" value="Glyco_transf_N"/>
    <property type="match status" value="2"/>
</dbReference>
<dbReference type="InterPro" id="IPR035595">
    <property type="entry name" value="UDP_glycos_trans_CS"/>
</dbReference>
<protein>
    <recommendedName>
        <fullName evidence="5">Glycosyltransferase</fullName>
        <ecNumber evidence="5">2.4.1.-</ecNumber>
    </recommendedName>
</protein>
<evidence type="ECO:0000256" key="4">
    <source>
        <dbReference type="RuleBase" id="RU003718"/>
    </source>
</evidence>
<proteinExistence type="inferred from homology"/>
<keyword evidence="8" id="KW-1185">Reference proteome</keyword>
<feature type="domain" description="Glycosyltransferase N-terminal" evidence="6">
    <location>
        <begin position="22"/>
        <end position="174"/>
    </location>
</feature>
<dbReference type="Gene3D" id="3.40.50.2000">
    <property type="entry name" value="Glycogen Phosphorylase B"/>
    <property type="match status" value="2"/>
</dbReference>
<evidence type="ECO:0000256" key="2">
    <source>
        <dbReference type="ARBA" id="ARBA00022676"/>
    </source>
</evidence>
<dbReference type="PANTHER" id="PTHR48044:SF23">
    <property type="entry name" value="ANTHOCYANIDIN 3-O-GLUCOSYLTRANSFERASE-LIKE"/>
    <property type="match status" value="1"/>
</dbReference>
<dbReference type="PANTHER" id="PTHR48044">
    <property type="entry name" value="GLYCOSYLTRANSFERASE"/>
    <property type="match status" value="1"/>
</dbReference>
<dbReference type="EC" id="2.4.1.-" evidence="5"/>
<dbReference type="FunFam" id="3.40.50.2000:FF:000060">
    <property type="entry name" value="Glycosyltransferase"/>
    <property type="match status" value="1"/>
</dbReference>
<feature type="domain" description="Glycosyltransferase N-terminal" evidence="6">
    <location>
        <begin position="208"/>
        <end position="271"/>
    </location>
</feature>
<dbReference type="GO" id="GO:0008194">
    <property type="term" value="F:UDP-glycosyltransferase activity"/>
    <property type="evidence" value="ECO:0007669"/>
    <property type="project" value="InterPro"/>
</dbReference>
<dbReference type="EMBL" id="OOIL02005153">
    <property type="protein sequence ID" value="VFQ94152.1"/>
    <property type="molecule type" value="Genomic_DNA"/>
</dbReference>
<comment type="similarity">
    <text evidence="1 4">Belongs to the UDP-glycosyltransferase family.</text>
</comment>
<accession>A0A484MZ75</accession>
<dbReference type="Pfam" id="PF00201">
    <property type="entry name" value="UDPGT"/>
    <property type="match status" value="1"/>
</dbReference>
<evidence type="ECO:0000256" key="5">
    <source>
        <dbReference type="RuleBase" id="RU362057"/>
    </source>
</evidence>
<gene>
    <name evidence="7" type="ORF">CCAM_LOCUS35928</name>
</gene>
<sequence length="493" mass="55341">MMASITNYPSPAQIVESKDTQEVIVVIVPFLAQSHINLLFHMSRLVASYDLPVYFLGFSIDIVTAKQRIQGWNPTDYPTLRFHEFPSPPSYQSNTNPTREFGSFTDLLANTMKAAVDLRGPIRELLWELSGKCRRLVVVGDALMATAIQDVTSIPNAEAYNFYVGSAFHDASIIWEASRRVLHIPPFLWKLIGKLVLPSGAVIPDGLPTTQSCFPANFLKFIVDQRANHKFFKGHLFDACRAIESPYLDLLRRCYRLLRRGNVWGIGPLNPVVTQSEISNNNSTDRHSSLGWLDMQPPKSVIFVSFGTLTVLSDDQLHELAVGLEQSGQRYIWAVKDVLKGAKGWIGLPEGYEERVKGRGLILRDWVPQLEILDHWSTGGFLTHCGWNSCMESICRGVPMATWPIQYDQARNAVLMTEVLKIGIAVKDWERREEVITAAAIEAAVRRLIGSAEGEELRVKAREMGRAVKQSVMEGGVSRVEMDTFIAHITRKC</sequence>
<dbReference type="OrthoDB" id="5835829at2759"/>
<reference evidence="7 8" key="1">
    <citation type="submission" date="2018-04" db="EMBL/GenBank/DDBJ databases">
        <authorList>
            <person name="Vogel A."/>
        </authorList>
    </citation>
    <scope>NUCLEOTIDE SEQUENCE [LARGE SCALE GENOMIC DNA]</scope>
</reference>
<dbReference type="GO" id="GO:0016138">
    <property type="term" value="P:glycoside biosynthetic process"/>
    <property type="evidence" value="ECO:0007669"/>
    <property type="project" value="UniProtKB-ARBA"/>
</dbReference>
<dbReference type="InterPro" id="IPR058980">
    <property type="entry name" value="Glyco_transf_N"/>
</dbReference>
<evidence type="ECO:0000313" key="8">
    <source>
        <dbReference type="Proteomes" id="UP000595140"/>
    </source>
</evidence>
<dbReference type="Proteomes" id="UP000595140">
    <property type="component" value="Unassembled WGS sequence"/>
</dbReference>
<evidence type="ECO:0000256" key="3">
    <source>
        <dbReference type="ARBA" id="ARBA00022679"/>
    </source>
</evidence>
<dbReference type="AlphaFoldDB" id="A0A484MZ75"/>
<evidence type="ECO:0000256" key="1">
    <source>
        <dbReference type="ARBA" id="ARBA00009995"/>
    </source>
</evidence>
<dbReference type="InterPro" id="IPR002213">
    <property type="entry name" value="UDP_glucos_trans"/>
</dbReference>
<organism evidence="7 8">
    <name type="scientific">Cuscuta campestris</name>
    <dbReference type="NCBI Taxonomy" id="132261"/>
    <lineage>
        <taxon>Eukaryota</taxon>
        <taxon>Viridiplantae</taxon>
        <taxon>Streptophyta</taxon>
        <taxon>Embryophyta</taxon>
        <taxon>Tracheophyta</taxon>
        <taxon>Spermatophyta</taxon>
        <taxon>Magnoliopsida</taxon>
        <taxon>eudicotyledons</taxon>
        <taxon>Gunneridae</taxon>
        <taxon>Pentapetalae</taxon>
        <taxon>asterids</taxon>
        <taxon>lamiids</taxon>
        <taxon>Solanales</taxon>
        <taxon>Convolvulaceae</taxon>
        <taxon>Cuscuteae</taxon>
        <taxon>Cuscuta</taxon>
        <taxon>Cuscuta subgen. Grammica</taxon>
        <taxon>Cuscuta sect. Cleistogrammica</taxon>
    </lineage>
</organism>
<dbReference type="CDD" id="cd03784">
    <property type="entry name" value="GT1_Gtf-like"/>
    <property type="match status" value="1"/>
</dbReference>
<dbReference type="SUPFAM" id="SSF53756">
    <property type="entry name" value="UDP-Glycosyltransferase/glycogen phosphorylase"/>
    <property type="match status" value="1"/>
</dbReference>
<evidence type="ECO:0000259" key="6">
    <source>
        <dbReference type="Pfam" id="PF26168"/>
    </source>
</evidence>
<name>A0A484MZ75_9ASTE</name>
<evidence type="ECO:0000313" key="7">
    <source>
        <dbReference type="EMBL" id="VFQ94152.1"/>
    </source>
</evidence>
<keyword evidence="3 4" id="KW-0808">Transferase</keyword>
<keyword evidence="2 4" id="KW-0328">Glycosyltransferase</keyword>